<dbReference type="InterPro" id="IPR032710">
    <property type="entry name" value="NTF2-like_dom_sf"/>
</dbReference>
<evidence type="ECO:0000256" key="2">
    <source>
        <dbReference type="ARBA" id="ARBA00007613"/>
    </source>
</evidence>
<dbReference type="Gene3D" id="3.10.450.50">
    <property type="match status" value="1"/>
</dbReference>
<keyword evidence="7" id="KW-0998">Cell outer membrane</keyword>
<evidence type="ECO:0000313" key="10">
    <source>
        <dbReference type="EMBL" id="MDR7307107.1"/>
    </source>
</evidence>
<organism evidence="10 11">
    <name type="scientific">Rhodoferax saidenbachensis</name>
    <dbReference type="NCBI Taxonomy" id="1484693"/>
    <lineage>
        <taxon>Bacteria</taxon>
        <taxon>Pseudomonadati</taxon>
        <taxon>Pseudomonadota</taxon>
        <taxon>Betaproteobacteria</taxon>
        <taxon>Burkholderiales</taxon>
        <taxon>Comamonadaceae</taxon>
        <taxon>Rhodoferax</taxon>
    </lineage>
</organism>
<comment type="subcellular location">
    <subcellularLocation>
        <location evidence="1">Cell outer membrane</location>
    </subcellularLocation>
</comment>
<gene>
    <name evidence="10" type="ORF">J2X15_002394</name>
</gene>
<keyword evidence="5" id="KW-0812">Transmembrane</keyword>
<keyword evidence="6" id="KW-0472">Membrane</keyword>
<evidence type="ECO:0000256" key="4">
    <source>
        <dbReference type="ARBA" id="ARBA00022452"/>
    </source>
</evidence>
<feature type="domain" description="Cds6 C-terminal" evidence="9">
    <location>
        <begin position="505"/>
        <end position="608"/>
    </location>
</feature>
<evidence type="ECO:0000256" key="6">
    <source>
        <dbReference type="ARBA" id="ARBA00023136"/>
    </source>
</evidence>
<dbReference type="InterPro" id="IPR003423">
    <property type="entry name" value="OMP_efflux"/>
</dbReference>
<comment type="similarity">
    <text evidence="2">Belongs to the outer membrane factor (OMF) (TC 1.B.17) family.</text>
</comment>
<proteinExistence type="inferred from homology"/>
<dbReference type="InterPro" id="IPR056203">
    <property type="entry name" value="Cds6_C"/>
</dbReference>
<dbReference type="InterPro" id="IPR010130">
    <property type="entry name" value="T1SS_OMP_TolC"/>
</dbReference>
<accession>A0ABU1ZNI3</accession>
<dbReference type="SUPFAM" id="SSF56954">
    <property type="entry name" value="Outer membrane efflux proteins (OEP)"/>
    <property type="match status" value="1"/>
</dbReference>
<keyword evidence="4" id="KW-1134">Transmembrane beta strand</keyword>
<name>A0ABU1ZNI3_9BURK</name>
<reference evidence="10 11" key="1">
    <citation type="submission" date="2023-07" db="EMBL/GenBank/DDBJ databases">
        <title>Sorghum-associated microbial communities from plants grown in Nebraska, USA.</title>
        <authorList>
            <person name="Schachtman D."/>
        </authorList>
    </citation>
    <scope>NUCLEOTIDE SEQUENCE [LARGE SCALE GENOMIC DNA]</scope>
    <source>
        <strain evidence="10 11">BE308</strain>
    </source>
</reference>
<keyword evidence="11" id="KW-1185">Reference proteome</keyword>
<evidence type="ECO:0000256" key="3">
    <source>
        <dbReference type="ARBA" id="ARBA00022448"/>
    </source>
</evidence>
<dbReference type="NCBIfam" id="TIGR01844">
    <property type="entry name" value="type_I_sec_TolC"/>
    <property type="match status" value="1"/>
</dbReference>
<dbReference type="RefSeq" id="WP_310343076.1">
    <property type="nucleotide sequence ID" value="NZ_JAVDXO010000005.1"/>
</dbReference>
<evidence type="ECO:0000256" key="8">
    <source>
        <dbReference type="SAM" id="SignalP"/>
    </source>
</evidence>
<keyword evidence="8" id="KW-0732">Signal</keyword>
<dbReference type="Pfam" id="PF02321">
    <property type="entry name" value="OEP"/>
    <property type="match status" value="2"/>
</dbReference>
<keyword evidence="3" id="KW-0813">Transport</keyword>
<dbReference type="Gene3D" id="1.20.1600.10">
    <property type="entry name" value="Outer membrane efflux proteins (OEP)"/>
    <property type="match status" value="1"/>
</dbReference>
<evidence type="ECO:0000259" key="9">
    <source>
        <dbReference type="Pfam" id="PF24125"/>
    </source>
</evidence>
<feature type="signal peptide" evidence="8">
    <location>
        <begin position="1"/>
        <end position="22"/>
    </location>
</feature>
<sequence>MNRLTAISQAIALVALSVGANAQTAPSPTNLKDAVERAILQNPEVKLRFHNFEASQEERKSAEGGWLPKVDLEAATSSNQTLKPYLSSTQSYNGNRASIQLRQTLFDGFATLNDVRRLSYAQQSAFYELQSASNQTGLEAARAYLDVIRYRELVEMAADNLITHQEVHGRLNQKVQAGVGRRVDLEQASGRMALAESNWLTEVSNLHDVSARYQRLVGDTPAAELPPPPPLAGQMPQSVEFLRGAVAKNPDFLASVATLRAFRADLNLRKAAMYPTLEFRARQSYEANQSGVIGDFRDSTLELVLNYNLFRGGSDITRIKQYAAKLNSAFDLRDKACRDVWQTGQIAYNDSMRIASQIKLLQQHELSTSKARVAYQQQFDIGQRSLLDLLDTENEYYQARRALANAEYDLQLAHARVLASSGSLLEALKLQTLSSTLPEVKGGQENDDEMMECSSHTLPSIEKTPVPVAVAKPSPVEPAPLPVALPAPVKAPTPDPAAQACMQVPQSVQTWLAAWNSKDATGYLSHYAENFVPAMGLSRSAWETLRKKRIGKQGDIQATVSDIKPLTCDAKSAEVAFKQEYGSVDYRDSVEKTLSLVRVGDAWKIVRETVTKGRTF</sequence>
<evidence type="ECO:0000313" key="11">
    <source>
        <dbReference type="Proteomes" id="UP001268089"/>
    </source>
</evidence>
<evidence type="ECO:0000256" key="5">
    <source>
        <dbReference type="ARBA" id="ARBA00022692"/>
    </source>
</evidence>
<dbReference type="Proteomes" id="UP001268089">
    <property type="component" value="Unassembled WGS sequence"/>
</dbReference>
<evidence type="ECO:0000256" key="7">
    <source>
        <dbReference type="ARBA" id="ARBA00023237"/>
    </source>
</evidence>
<evidence type="ECO:0000256" key="1">
    <source>
        <dbReference type="ARBA" id="ARBA00004442"/>
    </source>
</evidence>
<dbReference type="PANTHER" id="PTHR30026:SF22">
    <property type="entry name" value="OUTER MEMBRANE EFFLUX PROTEIN"/>
    <property type="match status" value="1"/>
</dbReference>
<dbReference type="PANTHER" id="PTHR30026">
    <property type="entry name" value="OUTER MEMBRANE PROTEIN TOLC"/>
    <property type="match status" value="1"/>
</dbReference>
<feature type="chain" id="PRO_5045252910" evidence="8">
    <location>
        <begin position="23"/>
        <end position="616"/>
    </location>
</feature>
<comment type="caution">
    <text evidence="10">The sequence shown here is derived from an EMBL/GenBank/DDBJ whole genome shotgun (WGS) entry which is preliminary data.</text>
</comment>
<dbReference type="Pfam" id="PF24125">
    <property type="entry name" value="Cds6_C"/>
    <property type="match status" value="1"/>
</dbReference>
<dbReference type="InterPro" id="IPR051906">
    <property type="entry name" value="TolC-like"/>
</dbReference>
<dbReference type="SUPFAM" id="SSF54427">
    <property type="entry name" value="NTF2-like"/>
    <property type="match status" value="1"/>
</dbReference>
<protein>
    <submittedName>
        <fullName evidence="10">Adhesin transport system outer membrane protein</fullName>
    </submittedName>
</protein>
<dbReference type="EMBL" id="JAVDXO010000005">
    <property type="protein sequence ID" value="MDR7307107.1"/>
    <property type="molecule type" value="Genomic_DNA"/>
</dbReference>